<accession>A0A6J5Q0V7</accession>
<protein>
    <submittedName>
        <fullName evidence="1">Uncharacterized protein</fullName>
    </submittedName>
</protein>
<proteinExistence type="predicted"/>
<reference evidence="1" key="1">
    <citation type="submission" date="2020-05" db="EMBL/GenBank/DDBJ databases">
        <authorList>
            <person name="Chiriac C."/>
            <person name="Salcher M."/>
            <person name="Ghai R."/>
            <person name="Kavagutti S V."/>
        </authorList>
    </citation>
    <scope>NUCLEOTIDE SEQUENCE</scope>
</reference>
<gene>
    <name evidence="1" type="ORF">UFOVP1004_43</name>
</gene>
<evidence type="ECO:0000313" key="1">
    <source>
        <dbReference type="EMBL" id="CAB4177960.1"/>
    </source>
</evidence>
<sequence length="162" mass="16814">MALPGIEAERWRLVEQKLAEFAVDIQRLWRQFRGDYVGGHGNSGDLTPTELADLAAAGSGGAPAECPNKKIISVWGNPSGGTFVISVSGHAVTLNYNGNTSATASAISFAAGFSVTVTGGRFPNNDQTVTLPAGETLTLTSFTLTRNGGFVPHARVDSCCGA</sequence>
<dbReference type="EMBL" id="LR796964">
    <property type="protein sequence ID" value="CAB4177960.1"/>
    <property type="molecule type" value="Genomic_DNA"/>
</dbReference>
<organism evidence="1">
    <name type="scientific">uncultured Caudovirales phage</name>
    <dbReference type="NCBI Taxonomy" id="2100421"/>
    <lineage>
        <taxon>Viruses</taxon>
        <taxon>Duplodnaviria</taxon>
        <taxon>Heunggongvirae</taxon>
        <taxon>Uroviricota</taxon>
        <taxon>Caudoviricetes</taxon>
        <taxon>Peduoviridae</taxon>
        <taxon>Maltschvirus</taxon>
        <taxon>Maltschvirus maltsch</taxon>
    </lineage>
</organism>
<name>A0A6J5Q0V7_9CAUD</name>